<dbReference type="Proteomes" id="UP000199229">
    <property type="component" value="Unassembled WGS sequence"/>
</dbReference>
<accession>A0A1I2UVY5</accession>
<evidence type="ECO:0000313" key="3">
    <source>
        <dbReference type="Proteomes" id="UP000199229"/>
    </source>
</evidence>
<evidence type="ECO:0000256" key="1">
    <source>
        <dbReference type="SAM" id="MobiDB-lite"/>
    </source>
</evidence>
<dbReference type="RefSeq" id="WP_091972165.1">
    <property type="nucleotide sequence ID" value="NZ_FOPM01000012.1"/>
</dbReference>
<organism evidence="2 3">
    <name type="scientific">Methylobacterium gossipiicola</name>
    <dbReference type="NCBI Taxonomy" id="582675"/>
    <lineage>
        <taxon>Bacteria</taxon>
        <taxon>Pseudomonadati</taxon>
        <taxon>Pseudomonadota</taxon>
        <taxon>Alphaproteobacteria</taxon>
        <taxon>Hyphomicrobiales</taxon>
        <taxon>Methylobacteriaceae</taxon>
        <taxon>Methylobacterium</taxon>
    </lineage>
</organism>
<name>A0A1I2UVY5_9HYPH</name>
<protein>
    <submittedName>
        <fullName evidence="2">Uncharacterized protein</fullName>
    </submittedName>
</protein>
<proteinExistence type="predicted"/>
<gene>
    <name evidence="2" type="ORF">SAMN05192565_11239</name>
</gene>
<sequence length="118" mass="12416">MKIQIEFDVSAYASEVDVFVERSFAPAIVDALNVAGRRARLAVIEAMPAVLDRPTPFTTGDIGLFEASLDNAGGKDAAAYLRIQPDRAQYLQYQILGGTRGPGDPGSTSTGPTAGRSG</sequence>
<dbReference type="EMBL" id="FOPM01000012">
    <property type="protein sequence ID" value="SFG81335.1"/>
    <property type="molecule type" value="Genomic_DNA"/>
</dbReference>
<dbReference type="AlphaFoldDB" id="A0A1I2UVY5"/>
<keyword evidence="3" id="KW-1185">Reference proteome</keyword>
<feature type="region of interest" description="Disordered" evidence="1">
    <location>
        <begin position="96"/>
        <end position="118"/>
    </location>
</feature>
<reference evidence="3" key="1">
    <citation type="submission" date="2016-10" db="EMBL/GenBank/DDBJ databases">
        <authorList>
            <person name="Varghese N."/>
            <person name="Submissions S."/>
        </authorList>
    </citation>
    <scope>NUCLEOTIDE SEQUENCE [LARGE SCALE GENOMIC DNA]</scope>
    <source>
        <strain evidence="3">Gh-105</strain>
    </source>
</reference>
<evidence type="ECO:0000313" key="2">
    <source>
        <dbReference type="EMBL" id="SFG81335.1"/>
    </source>
</evidence>
<feature type="compositionally biased region" description="Low complexity" evidence="1">
    <location>
        <begin position="105"/>
        <end position="118"/>
    </location>
</feature>
<dbReference type="OrthoDB" id="7564032at2"/>